<name>A0ABD3MHG2_9STRA</name>
<comment type="subcellular location">
    <subcellularLocation>
        <location evidence="1">Cell membrane</location>
        <topology evidence="1">Multi-pass membrane protein</topology>
    </subcellularLocation>
</comment>
<keyword evidence="3" id="KW-0813">Transport</keyword>
<comment type="similarity">
    <text evidence="2">Belongs to the anion exchanger (TC 2.A.31) family.</text>
</comment>
<reference evidence="11 12" key="1">
    <citation type="submission" date="2024-10" db="EMBL/GenBank/DDBJ databases">
        <title>Updated reference genomes for cyclostephanoid diatoms.</title>
        <authorList>
            <person name="Roberts W.R."/>
            <person name="Alverson A.J."/>
        </authorList>
    </citation>
    <scope>NUCLEOTIDE SEQUENCE [LARGE SCALE GENOMIC DNA]</scope>
    <source>
        <strain evidence="11 12">AJA232-27</strain>
    </source>
</reference>
<dbReference type="EMBL" id="JALLBG020000130">
    <property type="protein sequence ID" value="KAL3763022.1"/>
    <property type="molecule type" value="Genomic_DNA"/>
</dbReference>
<feature type="transmembrane region" description="Helical" evidence="8">
    <location>
        <begin position="415"/>
        <end position="436"/>
    </location>
</feature>
<dbReference type="Pfam" id="PF00955">
    <property type="entry name" value="HCO3_cotransp"/>
    <property type="match status" value="2"/>
</dbReference>
<evidence type="ECO:0000313" key="12">
    <source>
        <dbReference type="Proteomes" id="UP001530293"/>
    </source>
</evidence>
<feature type="chain" id="PRO_5044826258" description="Bicarbonate transporter-like transmembrane domain-containing protein" evidence="9">
    <location>
        <begin position="26"/>
        <end position="598"/>
    </location>
</feature>
<evidence type="ECO:0000256" key="2">
    <source>
        <dbReference type="ARBA" id="ARBA00010993"/>
    </source>
</evidence>
<gene>
    <name evidence="11" type="ORF">ACHAWU_001169</name>
</gene>
<dbReference type="Gene3D" id="1.10.287.570">
    <property type="entry name" value="Helical hairpin bin"/>
    <property type="match status" value="1"/>
</dbReference>
<evidence type="ECO:0000256" key="1">
    <source>
        <dbReference type="ARBA" id="ARBA00004651"/>
    </source>
</evidence>
<feature type="transmembrane region" description="Helical" evidence="8">
    <location>
        <begin position="496"/>
        <end position="515"/>
    </location>
</feature>
<evidence type="ECO:0000256" key="9">
    <source>
        <dbReference type="SAM" id="SignalP"/>
    </source>
</evidence>
<dbReference type="GO" id="GO:0005886">
    <property type="term" value="C:plasma membrane"/>
    <property type="evidence" value="ECO:0007669"/>
    <property type="project" value="UniProtKB-SubCell"/>
</dbReference>
<evidence type="ECO:0000256" key="5">
    <source>
        <dbReference type="ARBA" id="ARBA00022692"/>
    </source>
</evidence>
<keyword evidence="9" id="KW-0732">Signal</keyword>
<evidence type="ECO:0000256" key="3">
    <source>
        <dbReference type="ARBA" id="ARBA00022448"/>
    </source>
</evidence>
<accession>A0ABD3MHG2</accession>
<feature type="transmembrane region" description="Helical" evidence="8">
    <location>
        <begin position="237"/>
        <end position="256"/>
    </location>
</feature>
<evidence type="ECO:0000256" key="7">
    <source>
        <dbReference type="ARBA" id="ARBA00023136"/>
    </source>
</evidence>
<sequence>MTADMPYRKAAALLLLLSAASSAWSFSFAPSATTVVHHRTLYRPKLVNSHPYSSYSGRNRASIPLSNSAAAAITDDDDAIDVTTTTTSDENRDPPLFEPFLQGVRRDYSMRLPLYKSDITDGLNAQCLAATLFLFFACIAPAVGFGSLFGTATHGAIGTMEMMSSTAMCGCIYALTSAQPLTIIGSTGPVLAFVATLVKLAEKMNVPFLPLYTWTGIWTSAILLVSSVTSASHSVKYLTRFTDEIFSTLISFIFVVEAVQNIGRSFTNPASSFTKGLLTVIVALSTYFTANILRAFRNKAYLSKSIRKNVANFGPTLGVLAGALIARWAKLSQGAAATLPALAIPPTFATTSGRPWLVPLMDLPVWARWAAFFPALMATVLLFLDQNITVRLVNNPQYKMVKGRRKNSMLDGMHADMLVISILTFLTSLVGLPWLVAATVRSISHVRALSKFDSATGKLKRTIEQRVTGFSIHALIGACVLFDKPRAVLTQLPTPVLMGLFLFLGMSALPGNEMWERIKELFKDPKIAPKERWSAVPKKVTTMFTLIQIGCLGAMVKVMKSQIGVLFPVIIALLAPLRFALEKSGVIKKEDMDILDEE</sequence>
<organism evidence="11 12">
    <name type="scientific">Discostella pseudostelligera</name>
    <dbReference type="NCBI Taxonomy" id="259834"/>
    <lineage>
        <taxon>Eukaryota</taxon>
        <taxon>Sar</taxon>
        <taxon>Stramenopiles</taxon>
        <taxon>Ochrophyta</taxon>
        <taxon>Bacillariophyta</taxon>
        <taxon>Coscinodiscophyceae</taxon>
        <taxon>Thalassiosirophycidae</taxon>
        <taxon>Stephanodiscales</taxon>
        <taxon>Stephanodiscaceae</taxon>
        <taxon>Discostella</taxon>
    </lineage>
</organism>
<evidence type="ECO:0000259" key="10">
    <source>
        <dbReference type="Pfam" id="PF00955"/>
    </source>
</evidence>
<feature type="transmembrane region" description="Helical" evidence="8">
    <location>
        <begin position="171"/>
        <end position="195"/>
    </location>
</feature>
<keyword evidence="4" id="KW-1003">Cell membrane</keyword>
<dbReference type="PANTHER" id="PTHR11453">
    <property type="entry name" value="ANION EXCHANGE PROTEIN"/>
    <property type="match status" value="1"/>
</dbReference>
<feature type="transmembrane region" description="Helical" evidence="8">
    <location>
        <begin position="128"/>
        <end position="150"/>
    </location>
</feature>
<feature type="transmembrane region" description="Helical" evidence="8">
    <location>
        <begin position="207"/>
        <end position="225"/>
    </location>
</feature>
<protein>
    <recommendedName>
        <fullName evidence="10">Bicarbonate transporter-like transmembrane domain-containing protein</fullName>
    </recommendedName>
</protein>
<dbReference type="AlphaFoldDB" id="A0ABD3MHG2"/>
<dbReference type="PANTHER" id="PTHR11453:SF127">
    <property type="entry name" value="SOLUTE CARRIER FAMILY 4 MEMBER 11"/>
    <property type="match status" value="1"/>
</dbReference>
<dbReference type="FunFam" id="1.10.287.570:FF:000001">
    <property type="entry name" value="Anion exchange protein"/>
    <property type="match status" value="1"/>
</dbReference>
<feature type="transmembrane region" description="Helical" evidence="8">
    <location>
        <begin position="276"/>
        <end position="297"/>
    </location>
</feature>
<evidence type="ECO:0000256" key="4">
    <source>
        <dbReference type="ARBA" id="ARBA00022475"/>
    </source>
</evidence>
<dbReference type="PRINTS" id="PR01231">
    <property type="entry name" value="HCO3TRNSPORT"/>
</dbReference>
<feature type="domain" description="Bicarbonate transporter-like transmembrane" evidence="10">
    <location>
        <begin position="101"/>
        <end position="268"/>
    </location>
</feature>
<proteinExistence type="inferred from homology"/>
<feature type="domain" description="Bicarbonate transporter-like transmembrane" evidence="10">
    <location>
        <begin position="277"/>
        <end position="598"/>
    </location>
</feature>
<feature type="signal peptide" evidence="9">
    <location>
        <begin position="1"/>
        <end position="25"/>
    </location>
</feature>
<feature type="transmembrane region" description="Helical" evidence="8">
    <location>
        <begin position="309"/>
        <end position="329"/>
    </location>
</feature>
<keyword evidence="12" id="KW-1185">Reference proteome</keyword>
<evidence type="ECO:0000313" key="11">
    <source>
        <dbReference type="EMBL" id="KAL3763022.1"/>
    </source>
</evidence>
<evidence type="ECO:0000256" key="6">
    <source>
        <dbReference type="ARBA" id="ARBA00022989"/>
    </source>
</evidence>
<feature type="transmembrane region" description="Helical" evidence="8">
    <location>
        <begin position="366"/>
        <end position="384"/>
    </location>
</feature>
<evidence type="ECO:0000256" key="8">
    <source>
        <dbReference type="SAM" id="Phobius"/>
    </source>
</evidence>
<dbReference type="InterPro" id="IPR003020">
    <property type="entry name" value="HCO3_transpt_euk"/>
</dbReference>
<feature type="transmembrane region" description="Helical" evidence="8">
    <location>
        <begin position="562"/>
        <end position="581"/>
    </location>
</feature>
<keyword evidence="5 8" id="KW-0812">Transmembrane</keyword>
<dbReference type="Proteomes" id="UP001530293">
    <property type="component" value="Unassembled WGS sequence"/>
</dbReference>
<comment type="caution">
    <text evidence="11">The sequence shown here is derived from an EMBL/GenBank/DDBJ whole genome shotgun (WGS) entry which is preliminary data.</text>
</comment>
<keyword evidence="7 8" id="KW-0472">Membrane</keyword>
<dbReference type="InterPro" id="IPR011531">
    <property type="entry name" value="HCO3_transpt-like_TM_dom"/>
</dbReference>
<keyword evidence="6 8" id="KW-1133">Transmembrane helix</keyword>